<dbReference type="Proteomes" id="UP000265180">
    <property type="component" value="Chromosome 4"/>
</dbReference>
<evidence type="ECO:0000256" key="1">
    <source>
        <dbReference type="SAM" id="Phobius"/>
    </source>
</evidence>
<feature type="transmembrane region" description="Helical" evidence="1">
    <location>
        <begin position="34"/>
        <end position="53"/>
    </location>
</feature>
<keyword evidence="1" id="KW-0472">Membrane</keyword>
<dbReference type="AlphaFoldDB" id="A0A3P9LP56"/>
<evidence type="ECO:0000313" key="3">
    <source>
        <dbReference type="Proteomes" id="UP000265180"/>
    </source>
</evidence>
<protein>
    <submittedName>
        <fullName evidence="2">Uncharacterized protein</fullName>
    </submittedName>
</protein>
<dbReference type="Ensembl" id="ENSORLT00020012156.1">
    <property type="protein sequence ID" value="ENSORLP00020022397.1"/>
    <property type="gene ID" value="ENSORLG00020002675.1"/>
</dbReference>
<reference evidence="2 3" key="2">
    <citation type="submission" date="2017-04" db="EMBL/GenBank/DDBJ databases">
        <title>CpG methylation of centromeres and impact of large insertions on vertebrate speciation.</title>
        <authorList>
            <person name="Ichikawa K."/>
            <person name="Yoshimura J."/>
            <person name="Morishita S."/>
        </authorList>
    </citation>
    <scope>NUCLEOTIDE SEQUENCE</scope>
    <source>
        <strain evidence="2 3">HNI</strain>
    </source>
</reference>
<sequence length="84" mass="9269">TASPGGTREAGEGRSNVYHINSCFNEPAFIRRHFIELLIVMVASFLLCLHPLMPGYGGHLDPVVLLQAQSLIDLHKLRVTRSSV</sequence>
<evidence type="ECO:0000313" key="2">
    <source>
        <dbReference type="Ensembl" id="ENSORLP00020022397.1"/>
    </source>
</evidence>
<accession>A0A3P9LP56</accession>
<organism evidence="2 3">
    <name type="scientific">Oryzias latipes</name>
    <name type="common">Japanese rice fish</name>
    <name type="synonym">Japanese killifish</name>
    <dbReference type="NCBI Taxonomy" id="8090"/>
    <lineage>
        <taxon>Eukaryota</taxon>
        <taxon>Metazoa</taxon>
        <taxon>Chordata</taxon>
        <taxon>Craniata</taxon>
        <taxon>Vertebrata</taxon>
        <taxon>Euteleostomi</taxon>
        <taxon>Actinopterygii</taxon>
        <taxon>Neopterygii</taxon>
        <taxon>Teleostei</taxon>
        <taxon>Neoteleostei</taxon>
        <taxon>Acanthomorphata</taxon>
        <taxon>Ovalentaria</taxon>
        <taxon>Atherinomorphae</taxon>
        <taxon>Beloniformes</taxon>
        <taxon>Adrianichthyidae</taxon>
        <taxon>Oryziinae</taxon>
        <taxon>Oryzias</taxon>
    </lineage>
</organism>
<reference evidence="2" key="4">
    <citation type="submission" date="2025-09" db="UniProtKB">
        <authorList>
            <consortium name="Ensembl"/>
        </authorList>
    </citation>
    <scope>IDENTIFICATION</scope>
    <source>
        <strain evidence="2">HNI</strain>
    </source>
</reference>
<reference key="1">
    <citation type="journal article" date="2007" name="Nature">
        <title>The medaka draft genome and insights into vertebrate genome evolution.</title>
        <authorList>
            <person name="Kasahara M."/>
            <person name="Naruse K."/>
            <person name="Sasaki S."/>
            <person name="Nakatani Y."/>
            <person name="Qu W."/>
            <person name="Ahsan B."/>
            <person name="Yamada T."/>
            <person name="Nagayasu Y."/>
            <person name="Doi K."/>
            <person name="Kasai Y."/>
            <person name="Jindo T."/>
            <person name="Kobayashi D."/>
            <person name="Shimada A."/>
            <person name="Toyoda A."/>
            <person name="Kuroki Y."/>
            <person name="Fujiyama A."/>
            <person name="Sasaki T."/>
            <person name="Shimizu A."/>
            <person name="Asakawa S."/>
            <person name="Shimizu N."/>
            <person name="Hashimoto S."/>
            <person name="Yang J."/>
            <person name="Lee Y."/>
            <person name="Matsushima K."/>
            <person name="Sugano S."/>
            <person name="Sakaizumi M."/>
            <person name="Narita T."/>
            <person name="Ohishi K."/>
            <person name="Haga S."/>
            <person name="Ohta F."/>
            <person name="Nomoto H."/>
            <person name="Nogata K."/>
            <person name="Morishita T."/>
            <person name="Endo T."/>
            <person name="Shin-I T."/>
            <person name="Takeda H."/>
            <person name="Morishita S."/>
            <person name="Kohara Y."/>
        </authorList>
    </citation>
    <scope>NUCLEOTIDE SEQUENCE [LARGE SCALE GENOMIC DNA]</scope>
    <source>
        <strain>Hd-rR</strain>
    </source>
</reference>
<keyword evidence="1" id="KW-1133">Transmembrane helix</keyword>
<name>A0A3P9LP56_ORYLA</name>
<proteinExistence type="predicted"/>
<keyword evidence="1" id="KW-0812">Transmembrane</keyword>
<reference evidence="2" key="3">
    <citation type="submission" date="2025-08" db="UniProtKB">
        <authorList>
            <consortium name="Ensembl"/>
        </authorList>
    </citation>
    <scope>IDENTIFICATION</scope>
    <source>
        <strain evidence="2">HNI</strain>
    </source>
</reference>